<dbReference type="PANTHER" id="PTHR30349">
    <property type="entry name" value="PHAGE INTEGRASE-RELATED"/>
    <property type="match status" value="1"/>
</dbReference>
<feature type="region of interest" description="Disordered" evidence="5">
    <location>
        <begin position="332"/>
        <end position="360"/>
    </location>
</feature>
<evidence type="ECO:0000256" key="4">
    <source>
        <dbReference type="ARBA" id="ARBA00023172"/>
    </source>
</evidence>
<keyword evidence="3" id="KW-0238">DNA-binding</keyword>
<organism evidence="7 8">
    <name type="scientific">Methylobacterium radiotolerans</name>
    <dbReference type="NCBI Taxonomy" id="31998"/>
    <lineage>
        <taxon>Bacteria</taxon>
        <taxon>Pseudomonadati</taxon>
        <taxon>Pseudomonadota</taxon>
        <taxon>Alphaproteobacteria</taxon>
        <taxon>Hyphomicrobiales</taxon>
        <taxon>Methylobacteriaceae</taxon>
        <taxon>Methylobacterium</taxon>
    </lineage>
</organism>
<dbReference type="Proteomes" id="UP001549119">
    <property type="component" value="Unassembled WGS sequence"/>
</dbReference>
<evidence type="ECO:0000256" key="1">
    <source>
        <dbReference type="ARBA" id="ARBA00008857"/>
    </source>
</evidence>
<reference evidence="7 8" key="1">
    <citation type="submission" date="2024-06" db="EMBL/GenBank/DDBJ databases">
        <title>Genomics of switchgrass bacterial isolates.</title>
        <authorList>
            <person name="Shade A."/>
        </authorList>
    </citation>
    <scope>NUCLEOTIDE SEQUENCE [LARGE SCALE GENOMIC DNA]</scope>
    <source>
        <strain evidence="7 8">PvP084</strain>
    </source>
</reference>
<evidence type="ECO:0000313" key="8">
    <source>
        <dbReference type="Proteomes" id="UP001549119"/>
    </source>
</evidence>
<dbReference type="InterPro" id="IPR050090">
    <property type="entry name" value="Tyrosine_recombinase_XerCD"/>
</dbReference>
<keyword evidence="4" id="KW-0233">DNA recombination</keyword>
<dbReference type="InterPro" id="IPR011010">
    <property type="entry name" value="DNA_brk_join_enz"/>
</dbReference>
<comment type="similarity">
    <text evidence="1">Belongs to the 'phage' integrase family.</text>
</comment>
<evidence type="ECO:0000256" key="2">
    <source>
        <dbReference type="ARBA" id="ARBA00022908"/>
    </source>
</evidence>
<name>A0ABV2NMZ8_9HYPH</name>
<evidence type="ECO:0000259" key="6">
    <source>
        <dbReference type="PROSITE" id="PS51898"/>
    </source>
</evidence>
<dbReference type="InterPro" id="IPR013762">
    <property type="entry name" value="Integrase-like_cat_sf"/>
</dbReference>
<dbReference type="PROSITE" id="PS51898">
    <property type="entry name" value="TYR_RECOMBINASE"/>
    <property type="match status" value="1"/>
</dbReference>
<comment type="caution">
    <text evidence="7">The sequence shown here is derived from an EMBL/GenBank/DDBJ whole genome shotgun (WGS) entry which is preliminary data.</text>
</comment>
<evidence type="ECO:0000256" key="5">
    <source>
        <dbReference type="SAM" id="MobiDB-lite"/>
    </source>
</evidence>
<dbReference type="RefSeq" id="WP_209650671.1">
    <property type="nucleotide sequence ID" value="NZ_JBEPNV010000001.1"/>
</dbReference>
<dbReference type="Pfam" id="PF00589">
    <property type="entry name" value="Phage_integrase"/>
    <property type="match status" value="1"/>
</dbReference>
<evidence type="ECO:0000313" key="7">
    <source>
        <dbReference type="EMBL" id="MET3867853.1"/>
    </source>
</evidence>
<accession>A0ABV2NMZ8</accession>
<feature type="domain" description="Tyr recombinase" evidence="6">
    <location>
        <begin position="162"/>
        <end position="336"/>
    </location>
</feature>
<dbReference type="SUPFAM" id="SSF56349">
    <property type="entry name" value="DNA breaking-rejoining enzymes"/>
    <property type="match status" value="1"/>
</dbReference>
<protein>
    <submittedName>
        <fullName evidence="7">Integrase</fullName>
    </submittedName>
</protein>
<dbReference type="Gene3D" id="1.10.443.10">
    <property type="entry name" value="Intergrase catalytic core"/>
    <property type="match status" value="1"/>
</dbReference>
<sequence>MSRIRLPYIDRFRDRHGTMRYYFRRAGGKRIPLPGLPGSQPFLDAYAAAMDAKPAEAEAKKRGEPGTFDRLISEYFESTGFLTLKAPTKRAYRLAIERLVKLENIGHRPVAGMQRPMVERIMAKRVETPSAANDALKKLRILLRFAIAHGYRKDDPTLHIKKLKEGAHHTWTETEIDTFEAHWPVGSQQRTAFALLLYTGQRVSDVARMSWADVSLDGHRISVTQDKTGTKLDLGLHDELLSILAAWPKGPKSILYTAHGNAFSTKGLGNKMADAIGAAGLPEECVTHGLRKAAARRLAEAGCTPHEIASITGHKSLAEVERYTREAAQRLLNDAANSKLRPKQAPTQSGNRPQTEDETL</sequence>
<dbReference type="EMBL" id="JBEPNW010000002">
    <property type="protein sequence ID" value="MET3867853.1"/>
    <property type="molecule type" value="Genomic_DNA"/>
</dbReference>
<dbReference type="PANTHER" id="PTHR30349:SF41">
    <property type="entry name" value="INTEGRASE_RECOMBINASE PROTEIN MJ0367-RELATED"/>
    <property type="match status" value="1"/>
</dbReference>
<evidence type="ECO:0000256" key="3">
    <source>
        <dbReference type="ARBA" id="ARBA00023125"/>
    </source>
</evidence>
<keyword evidence="8" id="KW-1185">Reference proteome</keyword>
<dbReference type="InterPro" id="IPR010998">
    <property type="entry name" value="Integrase_recombinase_N"/>
</dbReference>
<gene>
    <name evidence="7" type="ORF">ABIC20_005162</name>
</gene>
<dbReference type="Gene3D" id="1.10.150.130">
    <property type="match status" value="1"/>
</dbReference>
<dbReference type="InterPro" id="IPR002104">
    <property type="entry name" value="Integrase_catalytic"/>
</dbReference>
<proteinExistence type="inferred from homology"/>
<keyword evidence="2" id="KW-0229">DNA integration</keyword>